<name>A0ABU8T758_9PSEU</name>
<organism evidence="2 3">
    <name type="scientific">Pseudonocardia spirodelae</name>
    <dbReference type="NCBI Taxonomy" id="3133431"/>
    <lineage>
        <taxon>Bacteria</taxon>
        <taxon>Bacillati</taxon>
        <taxon>Actinomycetota</taxon>
        <taxon>Actinomycetes</taxon>
        <taxon>Pseudonocardiales</taxon>
        <taxon>Pseudonocardiaceae</taxon>
        <taxon>Pseudonocardia</taxon>
    </lineage>
</organism>
<sequence length="185" mass="19249">MLVRVLGAVVVVLALGGCGSAVTPPPVAPPNPFPARPMSIDLSGVDLCATLTDEQKRVRAIDDEFENTAEVAGKPSPGCLWGSSRTQIGYTVQIIEAPATVAWTPGESRLVVIDGYGAVRAPDDVDNSPGRDPFCQLPLDVSDNQTVRVQVTGSPDADGGDPAAVEAACDRAVGFARDVLGNLRR</sequence>
<dbReference type="RefSeq" id="WP_340290081.1">
    <property type="nucleotide sequence ID" value="NZ_JBBJUP010000009.1"/>
</dbReference>
<reference evidence="2 3" key="1">
    <citation type="submission" date="2024-03" db="EMBL/GenBank/DDBJ databases">
        <title>Draft genome sequence of Pseudonocardia sp. DW16-2.</title>
        <authorList>
            <person name="Duangmal K."/>
        </authorList>
    </citation>
    <scope>NUCLEOTIDE SEQUENCE [LARGE SCALE GENOMIC DNA]</scope>
    <source>
        <strain evidence="2 3">DW16-2</strain>
    </source>
</reference>
<protein>
    <submittedName>
        <fullName evidence="2">DUF3558 family protein</fullName>
    </submittedName>
</protein>
<dbReference type="Proteomes" id="UP001364211">
    <property type="component" value="Unassembled WGS sequence"/>
</dbReference>
<feature type="chain" id="PRO_5046081133" evidence="1">
    <location>
        <begin position="24"/>
        <end position="185"/>
    </location>
</feature>
<evidence type="ECO:0000313" key="3">
    <source>
        <dbReference type="Proteomes" id="UP001364211"/>
    </source>
</evidence>
<gene>
    <name evidence="2" type="ORF">WJX68_12665</name>
</gene>
<proteinExistence type="predicted"/>
<feature type="signal peptide" evidence="1">
    <location>
        <begin position="1"/>
        <end position="23"/>
    </location>
</feature>
<keyword evidence="1" id="KW-0732">Signal</keyword>
<dbReference type="Pfam" id="PF12079">
    <property type="entry name" value="DUF3558"/>
    <property type="match status" value="1"/>
</dbReference>
<dbReference type="InterPro" id="IPR024520">
    <property type="entry name" value="DUF3558"/>
</dbReference>
<evidence type="ECO:0000313" key="2">
    <source>
        <dbReference type="EMBL" id="MEJ8279788.1"/>
    </source>
</evidence>
<keyword evidence="3" id="KW-1185">Reference proteome</keyword>
<accession>A0ABU8T758</accession>
<comment type="caution">
    <text evidence="2">The sequence shown here is derived from an EMBL/GenBank/DDBJ whole genome shotgun (WGS) entry which is preliminary data.</text>
</comment>
<dbReference type="PROSITE" id="PS51257">
    <property type="entry name" value="PROKAR_LIPOPROTEIN"/>
    <property type="match status" value="1"/>
</dbReference>
<dbReference type="EMBL" id="JBBJUP010000009">
    <property type="protein sequence ID" value="MEJ8279788.1"/>
    <property type="molecule type" value="Genomic_DNA"/>
</dbReference>
<evidence type="ECO:0000256" key="1">
    <source>
        <dbReference type="SAM" id="SignalP"/>
    </source>
</evidence>